<feature type="compositionally biased region" description="Polar residues" evidence="1">
    <location>
        <begin position="1"/>
        <end position="11"/>
    </location>
</feature>
<proteinExistence type="predicted"/>
<sequence>MQYVWAQTNTDDQLKQCPGTADPSLRGTWKSSGERSTTDDEGTAADRMGEIDPTRATGRSSSHNSFEHEAATIGDRLPSPPPPPPSSSPSSSSPSNTSGPDSLARHPRSPNGGRAGLPTGQQEVATRRPLMDAKDRAMLSREINVIVLGGHKKYDAWKQDLQLKLNEWGLMEFLDGDAVFDEARAAFDSEYWFLFGEWRTKSFSALALSLSIKLREEFKGPIETQDPAVLYSALKAHFERGKECNKVTRKWLHVATWLHGVFSNVGVRHTNGYTFQTAGLYAFRLPIGR</sequence>
<dbReference type="Proteomes" id="UP000774804">
    <property type="component" value="Unassembled WGS sequence"/>
</dbReference>
<dbReference type="VEuPathDB" id="FungiDB:PC110_g23020"/>
<feature type="region of interest" description="Disordered" evidence="1">
    <location>
        <begin position="1"/>
        <end position="132"/>
    </location>
</feature>
<reference evidence="2" key="1">
    <citation type="submission" date="2018-10" db="EMBL/GenBank/DDBJ databases">
        <title>Effector identification in a new, highly contiguous assembly of the strawberry crown rot pathogen Phytophthora cactorum.</title>
        <authorList>
            <person name="Armitage A.D."/>
            <person name="Nellist C.F."/>
            <person name="Bates H."/>
            <person name="Vickerstaff R.J."/>
            <person name="Harrison R.J."/>
        </authorList>
    </citation>
    <scope>NUCLEOTIDE SEQUENCE</scope>
    <source>
        <strain evidence="2">4032</strain>
    </source>
</reference>
<feature type="compositionally biased region" description="Pro residues" evidence="1">
    <location>
        <begin position="78"/>
        <end position="87"/>
    </location>
</feature>
<comment type="caution">
    <text evidence="2">The sequence shown here is derived from an EMBL/GenBank/DDBJ whole genome shotgun (WGS) entry which is preliminary data.</text>
</comment>
<protein>
    <submittedName>
        <fullName evidence="2">Uncharacterized protein</fullName>
    </submittedName>
</protein>
<evidence type="ECO:0000313" key="2">
    <source>
        <dbReference type="EMBL" id="KAG2889524.1"/>
    </source>
</evidence>
<evidence type="ECO:0000256" key="1">
    <source>
        <dbReference type="SAM" id="MobiDB-lite"/>
    </source>
</evidence>
<accession>A0A8T1ATB7</accession>
<organism evidence="2 3">
    <name type="scientific">Phytophthora cactorum</name>
    <dbReference type="NCBI Taxonomy" id="29920"/>
    <lineage>
        <taxon>Eukaryota</taxon>
        <taxon>Sar</taxon>
        <taxon>Stramenopiles</taxon>
        <taxon>Oomycota</taxon>
        <taxon>Peronosporomycetes</taxon>
        <taxon>Peronosporales</taxon>
        <taxon>Peronosporaceae</taxon>
        <taxon>Phytophthora</taxon>
    </lineage>
</organism>
<dbReference type="EMBL" id="RCMI01001156">
    <property type="protein sequence ID" value="KAG2889524.1"/>
    <property type="molecule type" value="Genomic_DNA"/>
</dbReference>
<dbReference type="AlphaFoldDB" id="A0A8T1ATB7"/>
<name>A0A8T1ATB7_9STRA</name>
<gene>
    <name evidence="2" type="ORF">PC115_g19722</name>
</gene>
<evidence type="ECO:0000313" key="3">
    <source>
        <dbReference type="Proteomes" id="UP000774804"/>
    </source>
</evidence>